<name>A0A1Z5KQR5_FISSO</name>
<dbReference type="GO" id="GO:0008233">
    <property type="term" value="F:peptidase activity"/>
    <property type="evidence" value="ECO:0007669"/>
    <property type="project" value="UniProtKB-KW"/>
</dbReference>
<evidence type="ECO:0000313" key="15">
    <source>
        <dbReference type="Proteomes" id="UP000198406"/>
    </source>
</evidence>
<dbReference type="GO" id="GO:0016020">
    <property type="term" value="C:membrane"/>
    <property type="evidence" value="ECO:0007669"/>
    <property type="project" value="UniProtKB-SubCell"/>
</dbReference>
<evidence type="ECO:0000256" key="11">
    <source>
        <dbReference type="ARBA" id="ARBA00023136"/>
    </source>
</evidence>
<dbReference type="OrthoDB" id="48231at2759"/>
<reference evidence="14 15" key="1">
    <citation type="journal article" date="2015" name="Plant Cell">
        <title>Oil accumulation by the oleaginous diatom Fistulifera solaris as revealed by the genome and transcriptome.</title>
        <authorList>
            <person name="Tanaka T."/>
            <person name="Maeda Y."/>
            <person name="Veluchamy A."/>
            <person name="Tanaka M."/>
            <person name="Abida H."/>
            <person name="Marechal E."/>
            <person name="Bowler C."/>
            <person name="Muto M."/>
            <person name="Sunaga Y."/>
            <person name="Tanaka M."/>
            <person name="Yoshino T."/>
            <person name="Taniguchi T."/>
            <person name="Fukuda Y."/>
            <person name="Nemoto M."/>
            <person name="Matsumoto M."/>
            <person name="Wong P.S."/>
            <person name="Aburatani S."/>
            <person name="Fujibuchi W."/>
        </authorList>
    </citation>
    <scope>NUCLEOTIDE SEQUENCE [LARGE SCALE GENOMIC DNA]</scope>
    <source>
        <strain evidence="14 15">JPCC DA0580</strain>
    </source>
</reference>
<comment type="similarity">
    <text evidence="3">Belongs to the peptidase M50B family.</text>
</comment>
<dbReference type="InParanoid" id="A0A1Z5KQR5"/>
<feature type="transmembrane region" description="Helical" evidence="13">
    <location>
        <begin position="594"/>
        <end position="612"/>
    </location>
</feature>
<keyword evidence="10 13" id="KW-1133">Transmembrane helix</keyword>
<evidence type="ECO:0000256" key="10">
    <source>
        <dbReference type="ARBA" id="ARBA00022989"/>
    </source>
</evidence>
<evidence type="ECO:0000256" key="13">
    <source>
        <dbReference type="SAM" id="Phobius"/>
    </source>
</evidence>
<keyword evidence="8" id="KW-0378">Hydrolase</keyword>
<dbReference type="EMBL" id="BDSP01000278">
    <property type="protein sequence ID" value="GAX28663.1"/>
    <property type="molecule type" value="Genomic_DNA"/>
</dbReference>
<dbReference type="InterPro" id="IPR044838">
    <property type="entry name" value="EGY1-like"/>
</dbReference>
<protein>
    <recommendedName>
        <fullName evidence="16">Peptidase M50 domain-containing protein</fullName>
    </recommendedName>
</protein>
<evidence type="ECO:0000256" key="8">
    <source>
        <dbReference type="ARBA" id="ARBA00022801"/>
    </source>
</evidence>
<evidence type="ECO:0000256" key="9">
    <source>
        <dbReference type="ARBA" id="ARBA00022946"/>
    </source>
</evidence>
<dbReference type="GO" id="GO:0009507">
    <property type="term" value="C:chloroplast"/>
    <property type="evidence" value="ECO:0007669"/>
    <property type="project" value="UniProtKB-SubCell"/>
</dbReference>
<comment type="caution">
    <text evidence="14">The sequence shown here is derived from an EMBL/GenBank/DDBJ whole genome shotgun (WGS) entry which is preliminary data.</text>
</comment>
<keyword evidence="11 13" id="KW-0472">Membrane</keyword>
<feature type="transmembrane region" description="Helical" evidence="13">
    <location>
        <begin position="554"/>
        <end position="573"/>
    </location>
</feature>
<feature type="transmembrane region" description="Helical" evidence="13">
    <location>
        <begin position="645"/>
        <end position="665"/>
    </location>
</feature>
<dbReference type="PANTHER" id="PTHR31412">
    <property type="entry name" value="ZINC METALLOPROTEASE EGY1"/>
    <property type="match status" value="1"/>
</dbReference>
<comment type="subcellular location">
    <subcellularLocation>
        <location evidence="1">Membrane</location>
        <topology evidence="1">Multi-pass membrane protein</topology>
    </subcellularLocation>
    <subcellularLocation>
        <location evidence="2">Plastid</location>
        <location evidence="2">Chloroplast</location>
    </subcellularLocation>
</comment>
<evidence type="ECO:0000256" key="7">
    <source>
        <dbReference type="ARBA" id="ARBA00022692"/>
    </source>
</evidence>
<dbReference type="GO" id="GO:0006508">
    <property type="term" value="P:proteolysis"/>
    <property type="evidence" value="ECO:0007669"/>
    <property type="project" value="UniProtKB-KW"/>
</dbReference>
<evidence type="ECO:0000313" key="14">
    <source>
        <dbReference type="EMBL" id="GAX28663.1"/>
    </source>
</evidence>
<evidence type="ECO:0000256" key="1">
    <source>
        <dbReference type="ARBA" id="ARBA00004141"/>
    </source>
</evidence>
<dbReference type="Proteomes" id="UP000198406">
    <property type="component" value="Unassembled WGS sequence"/>
</dbReference>
<keyword evidence="15" id="KW-1185">Reference proteome</keyword>
<evidence type="ECO:0000256" key="5">
    <source>
        <dbReference type="ARBA" id="ARBA00022640"/>
    </source>
</evidence>
<evidence type="ECO:0000256" key="4">
    <source>
        <dbReference type="ARBA" id="ARBA00022528"/>
    </source>
</evidence>
<evidence type="ECO:0000256" key="6">
    <source>
        <dbReference type="ARBA" id="ARBA00022670"/>
    </source>
</evidence>
<dbReference type="AlphaFoldDB" id="A0A1Z5KQR5"/>
<keyword evidence="4" id="KW-0150">Chloroplast</keyword>
<evidence type="ECO:0000256" key="12">
    <source>
        <dbReference type="SAM" id="Coils"/>
    </source>
</evidence>
<keyword evidence="5" id="KW-0934">Plastid</keyword>
<feature type="transmembrane region" description="Helical" evidence="13">
    <location>
        <begin position="485"/>
        <end position="509"/>
    </location>
</feature>
<keyword evidence="12" id="KW-0175">Coiled coil</keyword>
<sequence>MTYEDMLKECPIAGFDEEDLALYIPVCQRLEEQMPNATDVTLMTVFRQEQSLQKHFQEKVTKMIAEPLEDLQKMESLRSQYLQSTSRLEKDQLKREMNALERKQQSMMAGSDGVFLNLPPLTPERLKERLDAIEALPRTLRAVYMSRTGSLNTTMAIYLDYYDAQLQLLEQVPQVEGIDPMEVRRTVETLPYALQEYIAEKGGVADGWNIDLLVEKLMEKDEDEQQPANQWARVQNGGFSVTVERGDTTDIDYLDRSRYVSELYPALARMPSPSQTEVEGILQRLAPLFMVRSKPERVVGGYYLRGENMISDDDNGLKLSEKLQEVFRDTNMQCFYIQDPSPVSDENFEMGYQYESVIFVTSGNSSDLYRSAGTVEKVALATLSVFMVWVFAVAGCEMQPILSERIDQTLSEVNVNTADLSWLLNILNPTIMSMFTIYLSHELGHKLIGWKDNVGLPSPIPSIQLGILSSITPIKSPPPTLRSMFDFAIAGPFFGLLASFAFFITGLTITSSSADLSLFPAVPVYMLKASAVCGGLTEFYLGNGILEVGPTLPLHPYAISGAVGILANALALLPLGQTDGGRIALSMFGRRGAFVIKSFAALLICLSGLVGLDNSHIQLTYLLFAIIWQRELETPARNEVAEIDVARGACGIAMALLVSMILLPAQ</sequence>
<gene>
    <name evidence="14" type="ORF">FisN_33Hh063</name>
</gene>
<proteinExistence type="inferred from homology"/>
<evidence type="ECO:0000256" key="2">
    <source>
        <dbReference type="ARBA" id="ARBA00004229"/>
    </source>
</evidence>
<organism evidence="14 15">
    <name type="scientific">Fistulifera solaris</name>
    <name type="common">Oleaginous diatom</name>
    <dbReference type="NCBI Taxonomy" id="1519565"/>
    <lineage>
        <taxon>Eukaryota</taxon>
        <taxon>Sar</taxon>
        <taxon>Stramenopiles</taxon>
        <taxon>Ochrophyta</taxon>
        <taxon>Bacillariophyta</taxon>
        <taxon>Bacillariophyceae</taxon>
        <taxon>Bacillariophycidae</taxon>
        <taxon>Naviculales</taxon>
        <taxon>Naviculaceae</taxon>
        <taxon>Fistulifera</taxon>
    </lineage>
</organism>
<evidence type="ECO:0008006" key="16">
    <source>
        <dbReference type="Google" id="ProtNLM"/>
    </source>
</evidence>
<dbReference type="PANTHER" id="PTHR31412:SF0">
    <property type="entry name" value="ZINC METALLOPROTEASE EGY1, CHLOROPLASTIC-RELATED"/>
    <property type="match status" value="1"/>
</dbReference>
<evidence type="ECO:0000256" key="3">
    <source>
        <dbReference type="ARBA" id="ARBA00007931"/>
    </source>
</evidence>
<keyword evidence="6" id="KW-0645">Protease</keyword>
<feature type="coiled-coil region" evidence="12">
    <location>
        <begin position="83"/>
        <end position="110"/>
    </location>
</feature>
<accession>A0A1Z5KQR5</accession>
<keyword evidence="9" id="KW-0809">Transit peptide</keyword>
<keyword evidence="7 13" id="KW-0812">Transmembrane</keyword>